<dbReference type="PANTHER" id="PTHR11947">
    <property type="entry name" value="PYRUVATE DEHYDROGENASE KINASE"/>
    <property type="match status" value="1"/>
</dbReference>
<keyword evidence="6 8" id="KW-0067">ATP-binding</keyword>
<dbReference type="EC" id="2.7.11.-" evidence="8"/>
<dbReference type="InterPro" id="IPR003594">
    <property type="entry name" value="HATPase_dom"/>
</dbReference>
<comment type="similarity">
    <text evidence="1 8">Belongs to the PDK/BCKDK protein kinase family.</text>
</comment>
<dbReference type="Gene3D" id="1.20.140.20">
    <property type="entry name" value="Alpha-ketoacid/pyruvate dehydrogenase kinase, N-terminal domain"/>
    <property type="match status" value="1"/>
</dbReference>
<proteinExistence type="inferred from homology"/>
<dbReference type="GO" id="GO:0004740">
    <property type="term" value="F:pyruvate dehydrogenase (acetyl-transferring) kinase activity"/>
    <property type="evidence" value="ECO:0007669"/>
    <property type="project" value="TreeGrafter"/>
</dbReference>
<reference evidence="10 11" key="1">
    <citation type="journal article" date="2011" name="PLoS Pathog.">
        <title>Endophytic Life Strategies Decoded by Genome and Transcriptome Analyses of the Mutualistic Root Symbiont Piriformospora indica.</title>
        <authorList>
            <person name="Zuccaro A."/>
            <person name="Lahrmann U."/>
            <person name="Guldener U."/>
            <person name="Langen G."/>
            <person name="Pfiffi S."/>
            <person name="Biedenkopf D."/>
            <person name="Wong P."/>
            <person name="Samans B."/>
            <person name="Grimm C."/>
            <person name="Basiewicz M."/>
            <person name="Murat C."/>
            <person name="Martin F."/>
            <person name="Kogel K.H."/>
        </authorList>
    </citation>
    <scope>NUCLEOTIDE SEQUENCE [LARGE SCALE GENOMIC DNA]</scope>
    <source>
        <strain evidence="10 11">DSM 11827</strain>
    </source>
</reference>
<dbReference type="SUPFAM" id="SSF69012">
    <property type="entry name" value="alpha-ketoacid dehydrogenase kinase, N-terminal domain"/>
    <property type="match status" value="1"/>
</dbReference>
<evidence type="ECO:0000256" key="5">
    <source>
        <dbReference type="ARBA" id="ARBA00022777"/>
    </source>
</evidence>
<keyword evidence="11" id="KW-1185">Reference proteome</keyword>
<gene>
    <name evidence="10" type="ORF">PIIN_00665</name>
</gene>
<keyword evidence="3 8" id="KW-0808">Transferase</keyword>
<dbReference type="GO" id="GO:0005524">
    <property type="term" value="F:ATP binding"/>
    <property type="evidence" value="ECO:0007669"/>
    <property type="project" value="UniProtKB-UniRule"/>
</dbReference>
<keyword evidence="7 8" id="KW-0496">Mitochondrion</keyword>
<dbReference type="AlphaFoldDB" id="G4U344"/>
<dbReference type="GO" id="GO:0005759">
    <property type="term" value="C:mitochondrial matrix"/>
    <property type="evidence" value="ECO:0007669"/>
    <property type="project" value="UniProtKB-SubCell"/>
</dbReference>
<dbReference type="HOGENOM" id="CLU_023861_4_1_1"/>
<dbReference type="eggNOG" id="KOG0787">
    <property type="taxonomic scope" value="Eukaryota"/>
</dbReference>
<dbReference type="GO" id="GO:0010906">
    <property type="term" value="P:regulation of glucose metabolic process"/>
    <property type="evidence" value="ECO:0007669"/>
    <property type="project" value="TreeGrafter"/>
</dbReference>
<dbReference type="PANTHER" id="PTHR11947:SF20">
    <property type="entry name" value="[3-METHYL-2-OXOBUTANOATE DEHYDROGENASE [LIPOAMIDE]] KINASE, MITOCHONDRIAL"/>
    <property type="match status" value="1"/>
</dbReference>
<dbReference type="InterPro" id="IPR036890">
    <property type="entry name" value="HATPase_C_sf"/>
</dbReference>
<evidence type="ECO:0000256" key="1">
    <source>
        <dbReference type="ARBA" id="ARBA00006155"/>
    </source>
</evidence>
<organism evidence="10 11">
    <name type="scientific">Serendipita indica (strain DSM 11827)</name>
    <name type="common">Root endophyte fungus</name>
    <name type="synonym">Piriformospora indica</name>
    <dbReference type="NCBI Taxonomy" id="1109443"/>
    <lineage>
        <taxon>Eukaryota</taxon>
        <taxon>Fungi</taxon>
        <taxon>Dikarya</taxon>
        <taxon>Basidiomycota</taxon>
        <taxon>Agaricomycotina</taxon>
        <taxon>Agaricomycetes</taxon>
        <taxon>Sebacinales</taxon>
        <taxon>Serendipitaceae</taxon>
        <taxon>Serendipita</taxon>
    </lineage>
</organism>
<protein>
    <recommendedName>
        <fullName evidence="8">Protein-serine/threonine kinase</fullName>
        <ecNumber evidence="8">2.7.11.-</ecNumber>
    </recommendedName>
</protein>
<feature type="domain" description="Histidine kinase/HSP90-like ATPase" evidence="9">
    <location>
        <begin position="252"/>
        <end position="456"/>
    </location>
</feature>
<dbReference type="OrthoDB" id="3264224at2759"/>
<keyword evidence="4 8" id="KW-0547">Nucleotide-binding</keyword>
<dbReference type="InParanoid" id="G4U344"/>
<evidence type="ECO:0000256" key="3">
    <source>
        <dbReference type="ARBA" id="ARBA00022679"/>
    </source>
</evidence>
<dbReference type="InterPro" id="IPR039028">
    <property type="entry name" value="BCKD/PDK"/>
</dbReference>
<dbReference type="SUPFAM" id="SSF55874">
    <property type="entry name" value="ATPase domain of HSP90 chaperone/DNA topoisomerase II/histidine kinase"/>
    <property type="match status" value="2"/>
</dbReference>
<evidence type="ECO:0000256" key="2">
    <source>
        <dbReference type="ARBA" id="ARBA00022553"/>
    </source>
</evidence>
<dbReference type="Proteomes" id="UP000007148">
    <property type="component" value="Unassembled WGS sequence"/>
</dbReference>
<dbReference type="OMA" id="EHRDNIP"/>
<dbReference type="Pfam" id="PF10436">
    <property type="entry name" value="BCDHK_Adom3"/>
    <property type="match status" value="1"/>
</dbReference>
<comment type="subcellular location">
    <subcellularLocation>
        <location evidence="8">Mitochondrion matrix</location>
    </subcellularLocation>
</comment>
<accession>G4U344</accession>
<sequence>MLRYKSRTTLNFTGRRLLQTQTPPPTSQEYLQLAGAYKSLKPRPTPLSTLLSFGSPLTPSSIVLSASYVLEELPRRLVQRVRSMEALPYIVGMNPFIARTLESYRQTFQDLATAPPVVDAASNIEFTRRLENLVRSHANDIPVLARGFQECAKYMRPEVISSFLDGAIRSRIAIRFIAEQHIALTRALKLHPGTQTVPSLEPTHSRGVVDSECSPFEMVNLCTTFVHELCVGTFGMAPDVTIDGMTDVTFPYVPVHVEYVLTEILKNAFRATVENHQRKYGIHSTGPLPQVQITIAYATLPPVPPSVETSFSDNEASTAVSTRKPPSYLSIRVRDQGGGVDPKDLQRIFSYAFTTARGVLNTEDSDLEGGPYAMQAVGGLAGIADTGSMDTDGGDAGGLFGEIVGKGLQTGLGTIAGLGYGLPMARLYASYFGGSLELISMHGHGTDVFIKFRCLDENTNIEV</sequence>
<keyword evidence="2" id="KW-0597">Phosphoprotein</keyword>
<keyword evidence="5 8" id="KW-0418">Kinase</keyword>
<evidence type="ECO:0000313" key="10">
    <source>
        <dbReference type="EMBL" id="CCA77951.1"/>
    </source>
</evidence>
<dbReference type="STRING" id="1109443.G4U344"/>
<evidence type="ECO:0000256" key="6">
    <source>
        <dbReference type="ARBA" id="ARBA00022840"/>
    </source>
</evidence>
<dbReference type="SMART" id="SM00387">
    <property type="entry name" value="HATPase_c"/>
    <property type="match status" value="1"/>
</dbReference>
<evidence type="ECO:0000256" key="7">
    <source>
        <dbReference type="ARBA" id="ARBA00023128"/>
    </source>
</evidence>
<dbReference type="InterPro" id="IPR018955">
    <property type="entry name" value="BCDHK/PDK_N"/>
</dbReference>
<evidence type="ECO:0000256" key="4">
    <source>
        <dbReference type="ARBA" id="ARBA00022741"/>
    </source>
</evidence>
<name>G4U344_SERID</name>
<dbReference type="Gene3D" id="3.30.565.10">
    <property type="entry name" value="Histidine kinase-like ATPase, C-terminal domain"/>
    <property type="match status" value="1"/>
</dbReference>
<evidence type="ECO:0000313" key="11">
    <source>
        <dbReference type="Proteomes" id="UP000007148"/>
    </source>
</evidence>
<evidence type="ECO:0000256" key="8">
    <source>
        <dbReference type="RuleBase" id="RU366032"/>
    </source>
</evidence>
<dbReference type="EMBL" id="CAFZ01001878">
    <property type="protein sequence ID" value="CCA77951.1"/>
    <property type="molecule type" value="Genomic_DNA"/>
</dbReference>
<evidence type="ECO:0000259" key="9">
    <source>
        <dbReference type="SMART" id="SM00387"/>
    </source>
</evidence>
<dbReference type="InterPro" id="IPR036784">
    <property type="entry name" value="AK/P_DHK_N_sf"/>
</dbReference>
<comment type="caution">
    <text evidence="10">The sequence shown here is derived from an EMBL/GenBank/DDBJ whole genome shotgun (WGS) entry which is preliminary data.</text>
</comment>